<accession>A0AAV8T121</accession>
<keyword evidence="6" id="KW-0520">NAD</keyword>
<dbReference type="EC" id="3.2.2.6" evidence="1"/>
<dbReference type="GO" id="GO:0006952">
    <property type="term" value="P:defense response"/>
    <property type="evidence" value="ECO:0007669"/>
    <property type="project" value="InterPro"/>
</dbReference>
<dbReference type="GO" id="GO:0061809">
    <property type="term" value="F:NAD+ nucleosidase activity, cyclic ADP-ribose generating"/>
    <property type="evidence" value="ECO:0007669"/>
    <property type="project" value="UniProtKB-EC"/>
</dbReference>
<evidence type="ECO:0000256" key="7">
    <source>
        <dbReference type="ARBA" id="ARBA00047304"/>
    </source>
</evidence>
<reference evidence="9 10" key="1">
    <citation type="submission" date="2021-09" db="EMBL/GenBank/DDBJ databases">
        <title>Genomic insights and catalytic innovation underlie evolution of tropane alkaloids biosynthesis.</title>
        <authorList>
            <person name="Wang Y.-J."/>
            <person name="Tian T."/>
            <person name="Huang J.-P."/>
            <person name="Huang S.-X."/>
        </authorList>
    </citation>
    <scope>NUCLEOTIDE SEQUENCE [LARGE SCALE GENOMIC DNA]</scope>
    <source>
        <strain evidence="9">KIB-2018</strain>
        <tissue evidence="9">Leaf</tissue>
    </source>
</reference>
<comment type="catalytic activity">
    <reaction evidence="7">
        <text>NAD(+) + H2O = ADP-D-ribose + nicotinamide + H(+)</text>
        <dbReference type="Rhea" id="RHEA:16301"/>
        <dbReference type="ChEBI" id="CHEBI:15377"/>
        <dbReference type="ChEBI" id="CHEBI:15378"/>
        <dbReference type="ChEBI" id="CHEBI:17154"/>
        <dbReference type="ChEBI" id="CHEBI:57540"/>
        <dbReference type="ChEBI" id="CHEBI:57967"/>
        <dbReference type="EC" id="3.2.2.6"/>
    </reaction>
    <physiologicalReaction direction="left-to-right" evidence="7">
        <dbReference type="Rhea" id="RHEA:16302"/>
    </physiologicalReaction>
</comment>
<dbReference type="SUPFAM" id="SSF52200">
    <property type="entry name" value="Toll/Interleukin receptor TIR domain"/>
    <property type="match status" value="1"/>
</dbReference>
<name>A0AAV8T121_9ROSI</name>
<dbReference type="InterPro" id="IPR044974">
    <property type="entry name" value="Disease_R_plants"/>
</dbReference>
<evidence type="ECO:0000256" key="6">
    <source>
        <dbReference type="ARBA" id="ARBA00023027"/>
    </source>
</evidence>
<proteinExistence type="predicted"/>
<evidence type="ECO:0000256" key="4">
    <source>
        <dbReference type="ARBA" id="ARBA00022801"/>
    </source>
</evidence>
<evidence type="ECO:0000256" key="5">
    <source>
        <dbReference type="ARBA" id="ARBA00022821"/>
    </source>
</evidence>
<keyword evidence="4" id="KW-0378">Hydrolase</keyword>
<dbReference type="GO" id="GO:0007165">
    <property type="term" value="P:signal transduction"/>
    <property type="evidence" value="ECO:0007669"/>
    <property type="project" value="InterPro"/>
</dbReference>
<dbReference type="InterPro" id="IPR042197">
    <property type="entry name" value="Apaf_helical"/>
</dbReference>
<dbReference type="InterPro" id="IPR058192">
    <property type="entry name" value="WHD_ROQ1-like"/>
</dbReference>
<evidence type="ECO:0000256" key="3">
    <source>
        <dbReference type="ARBA" id="ARBA00022737"/>
    </source>
</evidence>
<dbReference type="Gene3D" id="1.10.8.430">
    <property type="entry name" value="Helical domain of apoptotic protease-activating factors"/>
    <property type="match status" value="1"/>
</dbReference>
<keyword evidence="5" id="KW-0611">Plant defense</keyword>
<dbReference type="SMART" id="SM00255">
    <property type="entry name" value="TIR"/>
    <property type="match status" value="1"/>
</dbReference>
<feature type="domain" description="TIR" evidence="8">
    <location>
        <begin position="15"/>
        <end position="181"/>
    </location>
</feature>
<dbReference type="Pfam" id="PF01582">
    <property type="entry name" value="TIR"/>
    <property type="match status" value="1"/>
</dbReference>
<keyword evidence="3" id="KW-0677">Repeat</keyword>
<dbReference type="PANTHER" id="PTHR11017:SF555">
    <property type="entry name" value="TIR-NBS-LRR RCT1-LIKE RESISTANCE PROTEIN"/>
    <property type="match status" value="1"/>
</dbReference>
<gene>
    <name evidence="9" type="ORF">K2173_011670</name>
</gene>
<dbReference type="InterPro" id="IPR000157">
    <property type="entry name" value="TIR_dom"/>
</dbReference>
<dbReference type="PROSITE" id="PS51450">
    <property type="entry name" value="LRR"/>
    <property type="match status" value="1"/>
</dbReference>
<dbReference type="FunFam" id="3.40.50.10140:FF:000007">
    <property type="entry name" value="Disease resistance protein (TIR-NBS-LRR class)"/>
    <property type="match status" value="1"/>
</dbReference>
<dbReference type="InterPro" id="IPR032675">
    <property type="entry name" value="LRR_dom_sf"/>
</dbReference>
<organism evidence="9 10">
    <name type="scientific">Erythroxylum novogranatense</name>
    <dbReference type="NCBI Taxonomy" id="1862640"/>
    <lineage>
        <taxon>Eukaryota</taxon>
        <taxon>Viridiplantae</taxon>
        <taxon>Streptophyta</taxon>
        <taxon>Embryophyta</taxon>
        <taxon>Tracheophyta</taxon>
        <taxon>Spermatophyta</taxon>
        <taxon>Magnoliopsida</taxon>
        <taxon>eudicotyledons</taxon>
        <taxon>Gunneridae</taxon>
        <taxon>Pentapetalae</taxon>
        <taxon>rosids</taxon>
        <taxon>fabids</taxon>
        <taxon>Malpighiales</taxon>
        <taxon>Erythroxylaceae</taxon>
        <taxon>Erythroxylum</taxon>
    </lineage>
</organism>
<dbReference type="PANTHER" id="PTHR11017">
    <property type="entry name" value="LEUCINE-RICH REPEAT-CONTAINING PROTEIN"/>
    <property type="match status" value="1"/>
</dbReference>
<comment type="caution">
    <text evidence="9">The sequence shown here is derived from an EMBL/GenBank/DDBJ whole genome shotgun (WGS) entry which is preliminary data.</text>
</comment>
<dbReference type="InterPro" id="IPR002182">
    <property type="entry name" value="NB-ARC"/>
</dbReference>
<dbReference type="SUPFAM" id="SSF52540">
    <property type="entry name" value="P-loop containing nucleoside triphosphate hydrolases"/>
    <property type="match status" value="1"/>
</dbReference>
<dbReference type="Pfam" id="PF23286">
    <property type="entry name" value="LRR_13"/>
    <property type="match status" value="1"/>
</dbReference>
<evidence type="ECO:0000259" key="8">
    <source>
        <dbReference type="PROSITE" id="PS50104"/>
    </source>
</evidence>
<dbReference type="SUPFAM" id="SSF52058">
    <property type="entry name" value="L domain-like"/>
    <property type="match status" value="2"/>
</dbReference>
<dbReference type="PRINTS" id="PR00364">
    <property type="entry name" value="DISEASERSIST"/>
</dbReference>
<dbReference type="InterPro" id="IPR027417">
    <property type="entry name" value="P-loop_NTPase"/>
</dbReference>
<evidence type="ECO:0000256" key="2">
    <source>
        <dbReference type="ARBA" id="ARBA00022614"/>
    </source>
</evidence>
<protein>
    <recommendedName>
        <fullName evidence="1">ADP-ribosyl cyclase/cyclic ADP-ribose hydrolase</fullName>
        <ecNumber evidence="1">3.2.2.6</ecNumber>
    </recommendedName>
</protein>
<dbReference type="Gene3D" id="3.80.10.10">
    <property type="entry name" value="Ribonuclease Inhibitor"/>
    <property type="match status" value="4"/>
</dbReference>
<keyword evidence="10" id="KW-1185">Reference proteome</keyword>
<dbReference type="PROSITE" id="PS50104">
    <property type="entry name" value="TIR"/>
    <property type="match status" value="1"/>
</dbReference>
<dbReference type="Pfam" id="PF23282">
    <property type="entry name" value="WHD_ROQ1"/>
    <property type="match status" value="1"/>
</dbReference>
<dbReference type="InterPro" id="IPR035897">
    <property type="entry name" value="Toll_tir_struct_dom_sf"/>
</dbReference>
<dbReference type="EMBL" id="JAIWQS010000007">
    <property type="protein sequence ID" value="KAJ8760258.1"/>
    <property type="molecule type" value="Genomic_DNA"/>
</dbReference>
<sequence>MAFSFSSSSLASQPLKYDVFLNFRGEDTRRNFTSHLYAALCRKDIITFFDDEELKRGEEIALSLPQAIQDSTVAVTVFSKNYASSTWCLDELAKVIECHQSHGQIVVPIFYDVDPSHLRKQSHDVAAAFVKHKQNPMNAHKIPMWRDALTTAANLSGFNSKEFRNDDLLINKIVEDILEKLNQSMPFDDFEHLVGMDSRVKEIKEIFTINPLQIRILGIWGMGGVGKTTIAEVIYKMMSHQFQGCSFVYNVRQQAKASGIKKLQEELVSKALGENTSNASLGSFSFKRLGRKKMLIVLDDINDPLQLDFLIGDPCWFGLGSMILVISRDKQVFAGRADFLYEVRPLNNVEALHLFSKSAFKQKYPKDDYESLSNSIVIHAQGNPLALKVLGSALIGKEQNEWRSALNQLSKVQNKDIQQVLQLSYDGLSRVEKDVFLDIACFFKHAGKMYLSKDILRKIYKSNSFNIDIILSVLVDKCLVTSSNLEMHDLLQEMGKEIVRQEAKYPNQRSRLWDPEDIYEVFVGNKEAEAVESIVLDLSQIREMNLDPQVFMKIPNLKFLSFYGESNLHLSQSLEYLPNTLRYLRWDKYPIESFPSNFQPENLVVLELSNSSIKQLWKGTKEHSLVSQRKCGMMSMLINSFWRFANLTSLNLVNNRSITHLPNSRSELLEALEVLDLRGCSNLSTFPEISSNIKKMYLSGTAIKQVPSSSVELLSKLEYLTMRNCRDLESLPSNFFSKLTSLEELDLYRCSPIEKLPSSMSNLKGLGILWMNNCWKFAFNPKSFENCFLEDHHRLGSSLEGLSMLQNLNLSSCNVRELPQDLSFLSSVEYLYFCQNNFERIPPTIKQLSRLKYLNIENCKRLLSLPELPSSVSILLAQGCGSLKQIWTLEQLSLYSQLLYEFNLWNCLRLDEEECQAAYFQMIYPGSRIPEWVRYQSIGDSIQFYLPSHRFNHVLLGFAFYLCLDSAKHGYILRYDCYFGGNYHFSSDEPETFCIQKANKEHMIVFVNGRFCEWVCRHSNFEENVVFFKFHGGLKNGIKKCGVIPIYAQEDEDELCETFDFPNLGVSNGCSRLKMLPEILEPMSRTMFLYLKETAIQKLPSFIGNFNEKWTIDMSKCSELAIDLWSENCFSEDSYWGKNLILSNSNLRELPEDLSFPSFITSLDLSKNDFERIPATFKQLSRLQELNISSCKRLLSLPELPSNVCEIFADNCRSLKEIWTLKQLPLDSRMANYYFSLLNCWKLDEDECHEVVNALLRNYTRKISTIQAKFEMIYPGSRIPEWVKYRNKGDSIQIHLPSHWFNHLFLGFAFYLCLDNPLYYEIVRYDCYFGDNYHFSSDNSEGFYVKRVDKEHMVVFVTTSRFCQGVRGHGNFEENVAFFKFNDGLKNEIKKCGVIPLYAQKDEDEFYGTFDFPNLEVSKLKRSATGAGSFHCMPEKRLKIEEVE</sequence>
<dbReference type="InterPro" id="IPR058546">
    <property type="entry name" value="RPS4B/Roq1-like_LRR"/>
</dbReference>
<dbReference type="InterPro" id="IPR001611">
    <property type="entry name" value="Leu-rich_rpt"/>
</dbReference>
<dbReference type="Pfam" id="PF00931">
    <property type="entry name" value="NB-ARC"/>
    <property type="match status" value="1"/>
</dbReference>
<dbReference type="InterPro" id="IPR045344">
    <property type="entry name" value="C-JID"/>
</dbReference>
<evidence type="ECO:0000313" key="9">
    <source>
        <dbReference type="EMBL" id="KAJ8760258.1"/>
    </source>
</evidence>
<dbReference type="Gene3D" id="3.40.50.300">
    <property type="entry name" value="P-loop containing nucleotide triphosphate hydrolases"/>
    <property type="match status" value="1"/>
</dbReference>
<evidence type="ECO:0000256" key="1">
    <source>
        <dbReference type="ARBA" id="ARBA00011982"/>
    </source>
</evidence>
<evidence type="ECO:0000313" key="10">
    <source>
        <dbReference type="Proteomes" id="UP001159364"/>
    </source>
</evidence>
<dbReference type="Gene3D" id="3.40.50.10140">
    <property type="entry name" value="Toll/interleukin-1 receptor homology (TIR) domain"/>
    <property type="match status" value="1"/>
</dbReference>
<dbReference type="Proteomes" id="UP001159364">
    <property type="component" value="Linkage Group LG07"/>
</dbReference>
<dbReference type="Pfam" id="PF20160">
    <property type="entry name" value="C-JID"/>
    <property type="match status" value="2"/>
</dbReference>
<dbReference type="GO" id="GO:0043531">
    <property type="term" value="F:ADP binding"/>
    <property type="evidence" value="ECO:0007669"/>
    <property type="project" value="InterPro"/>
</dbReference>
<keyword evidence="2" id="KW-0433">Leucine-rich repeat</keyword>